<reference evidence="3 4" key="1">
    <citation type="submission" date="2019-04" db="EMBL/GenBank/DDBJ databases">
        <title>Altererythrobacter aquimixticola sp. nov., isolated from sediment of junction between the ocean and a freshwater spring.</title>
        <authorList>
            <person name="Yoon J.-H."/>
        </authorList>
    </citation>
    <scope>NUCLEOTIDE SEQUENCE [LARGE SCALE GENOMIC DNA]</scope>
    <source>
        <strain evidence="3 4">SSKS-13</strain>
    </source>
</reference>
<feature type="compositionally biased region" description="Basic residues" evidence="1">
    <location>
        <begin position="116"/>
        <end position="129"/>
    </location>
</feature>
<evidence type="ECO:0000313" key="4">
    <source>
        <dbReference type="Proteomes" id="UP000309389"/>
    </source>
</evidence>
<feature type="transmembrane region" description="Helical" evidence="2">
    <location>
        <begin position="47"/>
        <end position="67"/>
    </location>
</feature>
<gene>
    <name evidence="3" type="ORF">E5222_10310</name>
</gene>
<evidence type="ECO:0000256" key="1">
    <source>
        <dbReference type="SAM" id="MobiDB-lite"/>
    </source>
</evidence>
<dbReference type="EMBL" id="SSHH01000002">
    <property type="protein sequence ID" value="TIX50641.1"/>
    <property type="molecule type" value="Genomic_DNA"/>
</dbReference>
<accession>A0A4T3F0P6</accession>
<keyword evidence="2" id="KW-1133">Transmembrane helix</keyword>
<feature type="transmembrane region" description="Helical" evidence="2">
    <location>
        <begin position="79"/>
        <end position="96"/>
    </location>
</feature>
<keyword evidence="2" id="KW-0812">Transmembrane</keyword>
<name>A0A4T3F0P6_9SPHN</name>
<keyword evidence="2" id="KW-0472">Membrane</keyword>
<dbReference type="OrthoDB" id="7410222at2"/>
<comment type="caution">
    <text evidence="3">The sequence shown here is derived from an EMBL/GenBank/DDBJ whole genome shotgun (WGS) entry which is preliminary data.</text>
</comment>
<dbReference type="AlphaFoldDB" id="A0A4T3F0P6"/>
<proteinExistence type="predicted"/>
<dbReference type="Proteomes" id="UP000309389">
    <property type="component" value="Unassembled WGS sequence"/>
</dbReference>
<keyword evidence="4" id="KW-1185">Reference proteome</keyword>
<feature type="region of interest" description="Disordered" evidence="1">
    <location>
        <begin position="115"/>
        <end position="146"/>
    </location>
</feature>
<evidence type="ECO:0000256" key="2">
    <source>
        <dbReference type="SAM" id="Phobius"/>
    </source>
</evidence>
<protein>
    <submittedName>
        <fullName evidence="3">Uncharacterized protein</fullName>
    </submittedName>
</protein>
<evidence type="ECO:0000313" key="3">
    <source>
        <dbReference type="EMBL" id="TIX50641.1"/>
    </source>
</evidence>
<organism evidence="3 4">
    <name type="scientific">Alteraurantiacibacter aquimixticola</name>
    <dbReference type="NCBI Taxonomy" id="2489173"/>
    <lineage>
        <taxon>Bacteria</taxon>
        <taxon>Pseudomonadati</taxon>
        <taxon>Pseudomonadota</taxon>
        <taxon>Alphaproteobacteria</taxon>
        <taxon>Sphingomonadales</taxon>
        <taxon>Erythrobacteraceae</taxon>
        <taxon>Alteraurantiacibacter</taxon>
    </lineage>
</organism>
<dbReference type="RefSeq" id="WP_136693661.1">
    <property type="nucleotide sequence ID" value="NZ_SSHH01000002.1"/>
</dbReference>
<sequence length="146" mass="15936">MVAFLGFVAAITLVMWLAPQSPAAKALNEQLVARPLAALEKVERHHLLYAVFLGVLMLGGGEMLVIFGPEFIAAYAMEMAIYFDAVIVTYALSAWAEMRKGFGYLSRPMAGLSRSIRPRRKRTARKPAGVRKASNDDDPAPVEIAA</sequence>